<organism evidence="2 3">
    <name type="scientific">Rubroshorea leprosula</name>
    <dbReference type="NCBI Taxonomy" id="152421"/>
    <lineage>
        <taxon>Eukaryota</taxon>
        <taxon>Viridiplantae</taxon>
        <taxon>Streptophyta</taxon>
        <taxon>Embryophyta</taxon>
        <taxon>Tracheophyta</taxon>
        <taxon>Spermatophyta</taxon>
        <taxon>Magnoliopsida</taxon>
        <taxon>eudicotyledons</taxon>
        <taxon>Gunneridae</taxon>
        <taxon>Pentapetalae</taxon>
        <taxon>rosids</taxon>
        <taxon>malvids</taxon>
        <taxon>Malvales</taxon>
        <taxon>Dipterocarpaceae</taxon>
        <taxon>Rubroshorea</taxon>
    </lineage>
</organism>
<dbReference type="AlphaFoldDB" id="A0AAV5L0L7"/>
<name>A0AAV5L0L7_9ROSI</name>
<keyword evidence="3" id="KW-1185">Reference proteome</keyword>
<evidence type="ECO:0000256" key="1">
    <source>
        <dbReference type="SAM" id="MobiDB-lite"/>
    </source>
</evidence>
<dbReference type="EMBL" id="BPVZ01000087">
    <property type="protein sequence ID" value="GKV30534.1"/>
    <property type="molecule type" value="Genomic_DNA"/>
</dbReference>
<reference evidence="2 3" key="1">
    <citation type="journal article" date="2021" name="Commun. Biol.">
        <title>The genome of Shorea leprosula (Dipterocarpaceae) highlights the ecological relevance of drought in aseasonal tropical rainforests.</title>
        <authorList>
            <person name="Ng K.K.S."/>
            <person name="Kobayashi M.J."/>
            <person name="Fawcett J.A."/>
            <person name="Hatakeyama M."/>
            <person name="Paape T."/>
            <person name="Ng C.H."/>
            <person name="Ang C.C."/>
            <person name="Tnah L.H."/>
            <person name="Lee C.T."/>
            <person name="Nishiyama T."/>
            <person name="Sese J."/>
            <person name="O'Brien M.J."/>
            <person name="Copetti D."/>
            <person name="Mohd Noor M.I."/>
            <person name="Ong R.C."/>
            <person name="Putra M."/>
            <person name="Sireger I.Z."/>
            <person name="Indrioko S."/>
            <person name="Kosugi Y."/>
            <person name="Izuno A."/>
            <person name="Isagi Y."/>
            <person name="Lee S.L."/>
            <person name="Shimizu K.K."/>
        </authorList>
    </citation>
    <scope>NUCLEOTIDE SEQUENCE [LARGE SCALE GENOMIC DNA]</scope>
    <source>
        <strain evidence="2">214</strain>
    </source>
</reference>
<evidence type="ECO:0000313" key="3">
    <source>
        <dbReference type="Proteomes" id="UP001054252"/>
    </source>
</evidence>
<proteinExistence type="predicted"/>
<comment type="caution">
    <text evidence="2">The sequence shown here is derived from an EMBL/GenBank/DDBJ whole genome shotgun (WGS) entry which is preliminary data.</text>
</comment>
<sequence length="101" mass="11074">MHHDRPLVKKRPIKERPYKGAHYPHYDKILSLNPEIPDLFCSSFPCPRAALAGGELLGFSARELSLQLPPAAKLARPGLLAENLGNETEVGETEGSDEIEG</sequence>
<evidence type="ECO:0000313" key="2">
    <source>
        <dbReference type="EMBL" id="GKV30534.1"/>
    </source>
</evidence>
<protein>
    <submittedName>
        <fullName evidence="2">Uncharacterized protein</fullName>
    </submittedName>
</protein>
<feature type="compositionally biased region" description="Acidic residues" evidence="1">
    <location>
        <begin position="89"/>
        <end position="101"/>
    </location>
</feature>
<gene>
    <name evidence="2" type="ORF">SLEP1_g39337</name>
</gene>
<feature type="region of interest" description="Disordered" evidence="1">
    <location>
        <begin position="80"/>
        <end position="101"/>
    </location>
</feature>
<accession>A0AAV5L0L7</accession>
<dbReference type="Proteomes" id="UP001054252">
    <property type="component" value="Unassembled WGS sequence"/>
</dbReference>